<gene>
    <name evidence="1" type="ORF">KI387_022674</name>
</gene>
<sequence length="59" mass="6555">GGWTMVTSAFVSCRKVFDLGFPLSALLIKPLTLDLKIGRNNKDNQISRWTSAGPMMKEI</sequence>
<name>A0AA38LAV7_TAXCH</name>
<organism evidence="1 2">
    <name type="scientific">Taxus chinensis</name>
    <name type="common">Chinese yew</name>
    <name type="synonym">Taxus wallichiana var. chinensis</name>
    <dbReference type="NCBI Taxonomy" id="29808"/>
    <lineage>
        <taxon>Eukaryota</taxon>
        <taxon>Viridiplantae</taxon>
        <taxon>Streptophyta</taxon>
        <taxon>Embryophyta</taxon>
        <taxon>Tracheophyta</taxon>
        <taxon>Spermatophyta</taxon>
        <taxon>Pinopsida</taxon>
        <taxon>Pinidae</taxon>
        <taxon>Conifers II</taxon>
        <taxon>Cupressales</taxon>
        <taxon>Taxaceae</taxon>
        <taxon>Taxus</taxon>
    </lineage>
</organism>
<feature type="non-terminal residue" evidence="1">
    <location>
        <position position="59"/>
    </location>
</feature>
<dbReference type="EMBL" id="JAHRHJ020000005">
    <property type="protein sequence ID" value="KAH9314047.1"/>
    <property type="molecule type" value="Genomic_DNA"/>
</dbReference>
<proteinExistence type="predicted"/>
<dbReference type="AlphaFoldDB" id="A0AA38LAV7"/>
<comment type="caution">
    <text evidence="1">The sequence shown here is derived from an EMBL/GenBank/DDBJ whole genome shotgun (WGS) entry which is preliminary data.</text>
</comment>
<accession>A0AA38LAV7</accession>
<protein>
    <submittedName>
        <fullName evidence="1">Uncharacterized protein</fullName>
    </submittedName>
</protein>
<evidence type="ECO:0000313" key="2">
    <source>
        <dbReference type="Proteomes" id="UP000824469"/>
    </source>
</evidence>
<keyword evidence="2" id="KW-1185">Reference proteome</keyword>
<evidence type="ECO:0000313" key="1">
    <source>
        <dbReference type="EMBL" id="KAH9314047.1"/>
    </source>
</evidence>
<feature type="non-terminal residue" evidence="1">
    <location>
        <position position="1"/>
    </location>
</feature>
<dbReference type="Proteomes" id="UP000824469">
    <property type="component" value="Unassembled WGS sequence"/>
</dbReference>
<reference evidence="1 2" key="1">
    <citation type="journal article" date="2021" name="Nat. Plants">
        <title>The Taxus genome provides insights into paclitaxel biosynthesis.</title>
        <authorList>
            <person name="Xiong X."/>
            <person name="Gou J."/>
            <person name="Liao Q."/>
            <person name="Li Y."/>
            <person name="Zhou Q."/>
            <person name="Bi G."/>
            <person name="Li C."/>
            <person name="Du R."/>
            <person name="Wang X."/>
            <person name="Sun T."/>
            <person name="Guo L."/>
            <person name="Liang H."/>
            <person name="Lu P."/>
            <person name="Wu Y."/>
            <person name="Zhang Z."/>
            <person name="Ro D.K."/>
            <person name="Shang Y."/>
            <person name="Huang S."/>
            <person name="Yan J."/>
        </authorList>
    </citation>
    <scope>NUCLEOTIDE SEQUENCE [LARGE SCALE GENOMIC DNA]</scope>
    <source>
        <strain evidence="1">Ta-2019</strain>
    </source>
</reference>